<proteinExistence type="predicted"/>
<evidence type="ECO:0000313" key="1">
    <source>
        <dbReference type="EMBL" id="KGK32428.1"/>
    </source>
</evidence>
<name>A0A099NIC6_PICKU</name>
<dbReference type="HOGENOM" id="CLU_3417284_0_0_1"/>
<evidence type="ECO:0000313" key="2">
    <source>
        <dbReference type="Proteomes" id="UP000029867"/>
    </source>
</evidence>
<protein>
    <submittedName>
        <fullName evidence="1">Uncharacterized protein</fullName>
    </submittedName>
</protein>
<comment type="caution">
    <text evidence="1">The sequence shown here is derived from an EMBL/GenBank/DDBJ whole genome shotgun (WGS) entry which is preliminary data.</text>
</comment>
<sequence>MEHILREGEESRNEIQLEQLTICTYI</sequence>
<organism evidence="1 2">
    <name type="scientific">Pichia kudriavzevii</name>
    <name type="common">Yeast</name>
    <name type="synonym">Issatchenkia orientalis</name>
    <dbReference type="NCBI Taxonomy" id="4909"/>
    <lineage>
        <taxon>Eukaryota</taxon>
        <taxon>Fungi</taxon>
        <taxon>Dikarya</taxon>
        <taxon>Ascomycota</taxon>
        <taxon>Saccharomycotina</taxon>
        <taxon>Pichiomycetes</taxon>
        <taxon>Pichiales</taxon>
        <taxon>Pichiaceae</taxon>
        <taxon>Pichia</taxon>
    </lineage>
</organism>
<gene>
    <name evidence="1" type="ORF">JL09_g6965</name>
</gene>
<dbReference type="AlphaFoldDB" id="A0A099NIC6"/>
<dbReference type="Proteomes" id="UP000029867">
    <property type="component" value="Unassembled WGS sequence"/>
</dbReference>
<accession>A0A099NIC6</accession>
<reference evidence="2" key="1">
    <citation type="journal article" date="2014" name="Microb. Cell Fact.">
        <title>Exploiting Issatchenkia orientalis SD108 for succinic acid production.</title>
        <authorList>
            <person name="Xiao H."/>
            <person name="Shao Z."/>
            <person name="Jiang Y."/>
            <person name="Dole S."/>
            <person name="Zhao H."/>
        </authorList>
    </citation>
    <scope>NUCLEOTIDE SEQUENCE [LARGE SCALE GENOMIC DNA]</scope>
    <source>
        <strain evidence="2">SD108</strain>
    </source>
</reference>
<dbReference type="EMBL" id="JQFK01002276">
    <property type="protein sequence ID" value="KGK32428.1"/>
    <property type="molecule type" value="Genomic_DNA"/>
</dbReference>